<keyword evidence="1" id="KW-0378">Hydrolase</keyword>
<dbReference type="GO" id="GO:0006754">
    <property type="term" value="P:ATP biosynthetic process"/>
    <property type="evidence" value="ECO:0007669"/>
    <property type="project" value="TreeGrafter"/>
</dbReference>
<feature type="region of interest" description="Disordered" evidence="2">
    <location>
        <begin position="1"/>
        <end position="35"/>
    </location>
</feature>
<dbReference type="PROSITE" id="PS51462">
    <property type="entry name" value="NUDIX"/>
    <property type="match status" value="1"/>
</dbReference>
<dbReference type="GO" id="GO:0006167">
    <property type="term" value="P:AMP biosynthetic process"/>
    <property type="evidence" value="ECO:0007669"/>
    <property type="project" value="TreeGrafter"/>
</dbReference>
<dbReference type="GO" id="GO:0004081">
    <property type="term" value="F:bis(5'-nucleosyl)-tetraphosphatase (asymmetrical) activity"/>
    <property type="evidence" value="ECO:0007669"/>
    <property type="project" value="TreeGrafter"/>
</dbReference>
<dbReference type="InterPro" id="IPR020084">
    <property type="entry name" value="NUDIX_hydrolase_CS"/>
</dbReference>
<protein>
    <submittedName>
        <fullName evidence="4">NUDIX domain containing protein</fullName>
    </submittedName>
</protein>
<dbReference type="SUPFAM" id="SSF55811">
    <property type="entry name" value="Nudix"/>
    <property type="match status" value="1"/>
</dbReference>
<proteinExistence type="predicted"/>
<dbReference type="EMBL" id="BRPK01000017">
    <property type="protein sequence ID" value="GLB44509.1"/>
    <property type="molecule type" value="Genomic_DNA"/>
</dbReference>
<comment type="caution">
    <text evidence="4">The sequence shown here is derived from an EMBL/GenBank/DDBJ whole genome shotgun (WGS) entry which is preliminary data.</text>
</comment>
<dbReference type="OrthoDB" id="276276at2759"/>
<reference evidence="4" key="1">
    <citation type="submission" date="2022-07" db="EMBL/GenBank/DDBJ databases">
        <title>The genome of Lyophyllum shimeji provides insight into the initial evolution of ectomycorrhizal fungal genome.</title>
        <authorList>
            <person name="Kobayashi Y."/>
            <person name="Shibata T."/>
            <person name="Hirakawa H."/>
            <person name="Shigenobu S."/>
            <person name="Nishiyama T."/>
            <person name="Yamada A."/>
            <person name="Hasebe M."/>
            <person name="Kawaguchi M."/>
        </authorList>
    </citation>
    <scope>NUCLEOTIDE SEQUENCE</scope>
    <source>
        <strain evidence="4">AT787</strain>
    </source>
</reference>
<evidence type="ECO:0000259" key="3">
    <source>
        <dbReference type="PROSITE" id="PS51462"/>
    </source>
</evidence>
<gene>
    <name evidence="4" type="ORF">LshimejAT787_1701360</name>
</gene>
<feature type="domain" description="Nudix hydrolase" evidence="3">
    <location>
        <begin position="46"/>
        <end position="208"/>
    </location>
</feature>
<name>A0A9P3PZK7_LYOSH</name>
<sequence>MAYPFRQRSATPGPPESRKYQPPPPTPPLSEFSSPAVSNCGWASENFMLGAGMVIIQPSSHKVVVVHDSRYNYWFLPKGRKDIGESLEAAALREAYEESGHQVEFLPLYTPTHAPPPPADPSARIKLNTEPVYMTLSAWRPGQGNRKSNGEYLTSWYVGQIPADSVRKDGTGMANEQTYSSHLSTYDEAMELLYGAERDVLRYAWAVYEHTLDIQEKERRREARKKHRSDYTATKASPMPDQDGRPPSRG</sequence>
<dbReference type="InterPro" id="IPR051325">
    <property type="entry name" value="Nudix_hydrolase_domain"/>
</dbReference>
<dbReference type="PANTHER" id="PTHR21340:SF0">
    <property type="entry name" value="BIS(5'-NUCLEOSYL)-TETRAPHOSPHATASE [ASYMMETRICAL]"/>
    <property type="match status" value="1"/>
</dbReference>
<dbReference type="Pfam" id="PF00293">
    <property type="entry name" value="NUDIX"/>
    <property type="match status" value="1"/>
</dbReference>
<dbReference type="PROSITE" id="PS00893">
    <property type="entry name" value="NUDIX_BOX"/>
    <property type="match status" value="1"/>
</dbReference>
<evidence type="ECO:0000313" key="5">
    <source>
        <dbReference type="Proteomes" id="UP001063166"/>
    </source>
</evidence>
<accession>A0A9P3PZK7</accession>
<dbReference type="AlphaFoldDB" id="A0A9P3PZK7"/>
<keyword evidence="5" id="KW-1185">Reference proteome</keyword>
<dbReference type="InterPro" id="IPR000086">
    <property type="entry name" value="NUDIX_hydrolase_dom"/>
</dbReference>
<organism evidence="4 5">
    <name type="scientific">Lyophyllum shimeji</name>
    <name type="common">Hon-shimeji</name>
    <name type="synonym">Tricholoma shimeji</name>
    <dbReference type="NCBI Taxonomy" id="47721"/>
    <lineage>
        <taxon>Eukaryota</taxon>
        <taxon>Fungi</taxon>
        <taxon>Dikarya</taxon>
        <taxon>Basidiomycota</taxon>
        <taxon>Agaricomycotina</taxon>
        <taxon>Agaricomycetes</taxon>
        <taxon>Agaricomycetidae</taxon>
        <taxon>Agaricales</taxon>
        <taxon>Tricholomatineae</taxon>
        <taxon>Lyophyllaceae</taxon>
        <taxon>Lyophyllum</taxon>
    </lineage>
</organism>
<evidence type="ECO:0000313" key="4">
    <source>
        <dbReference type="EMBL" id="GLB44509.1"/>
    </source>
</evidence>
<dbReference type="PANTHER" id="PTHR21340">
    <property type="entry name" value="DIADENOSINE 5,5-P1,P4-TETRAPHOSPHATE PYROPHOSPHOHYDROLASE MUTT"/>
    <property type="match status" value="1"/>
</dbReference>
<dbReference type="InterPro" id="IPR015797">
    <property type="entry name" value="NUDIX_hydrolase-like_dom_sf"/>
</dbReference>
<evidence type="ECO:0000256" key="2">
    <source>
        <dbReference type="SAM" id="MobiDB-lite"/>
    </source>
</evidence>
<dbReference type="Gene3D" id="3.90.79.10">
    <property type="entry name" value="Nucleoside Triphosphate Pyrophosphohydrolase"/>
    <property type="match status" value="1"/>
</dbReference>
<dbReference type="Proteomes" id="UP001063166">
    <property type="component" value="Unassembled WGS sequence"/>
</dbReference>
<evidence type="ECO:0000256" key="1">
    <source>
        <dbReference type="ARBA" id="ARBA00022801"/>
    </source>
</evidence>
<feature type="region of interest" description="Disordered" evidence="2">
    <location>
        <begin position="217"/>
        <end position="250"/>
    </location>
</feature>